<dbReference type="EMBL" id="AB212174">
    <property type="protein sequence ID" value="BAF74123.1"/>
    <property type="molecule type" value="Genomic_RNA"/>
</dbReference>
<protein>
    <submittedName>
        <fullName evidence="1">RNA dependent RNA polymerase</fullName>
    </submittedName>
</protein>
<organism evidence="1">
    <name type="scientific">Human picobirnavirus</name>
    <dbReference type="NCBI Taxonomy" id="145856"/>
    <lineage>
        <taxon>Viruses</taxon>
        <taxon>Riboviria</taxon>
        <taxon>Orthornavirae</taxon>
        <taxon>Pisuviricota</taxon>
        <taxon>Duplopiviricetes</taxon>
        <taxon>Durnavirales</taxon>
        <taxon>Picobirnaviridae</taxon>
        <taxon>Orthopicobirnavirus</taxon>
        <taxon>Orthopicobirnavirus hominis</taxon>
    </lineage>
</organism>
<organismHost>
    <name type="scientific">Homo sapiens</name>
    <name type="common">Human</name>
    <dbReference type="NCBI Taxonomy" id="9606"/>
</organismHost>
<feature type="non-terminal residue" evidence="1">
    <location>
        <position position="1"/>
    </location>
</feature>
<evidence type="ECO:0000313" key="1">
    <source>
        <dbReference type="EMBL" id="BAF74123.1"/>
    </source>
</evidence>
<sequence length="113" mass="12545">ERGLHHIDAQIRLMQQSDGNTFYTRSDAAICSQRRSADDAFGHSGSICRTGHRHPVVEAMGRRSFRRLQGREECRAARRNLCGSQQHAGYDECAQEAVHAAPDGCGPRRLQAA</sequence>
<reference evidence="1" key="1">
    <citation type="journal article" date="2007" name="Infect. Genet. Evol.">
        <title>Detection of Genogroup I and II human picobirnaviruses showing small genomic RNA profile causing acute watery diarrhoea among children in Kolkata, India.</title>
        <authorList>
            <person name="Bhattacharya R."/>
            <person name="Sahoo G.C."/>
            <person name="Nayak M.K."/>
            <person name="Rajendran K."/>
            <person name="Dutta P."/>
            <person name="Mitra U."/>
            <person name="Bhattacharya M.K."/>
            <person name="Naik T.N."/>
            <person name="Bhattacharya S.K."/>
            <person name="Krishnan T."/>
        </authorList>
    </citation>
    <scope>NUCLEOTIDE SEQUENCE</scope>
    <source>
        <strain evidence="1">V595</strain>
    </source>
</reference>
<name>A7BEZ5_HPBV</name>
<accession>A7BEZ5</accession>
<proteinExistence type="predicted"/>